<dbReference type="CDD" id="cd06558">
    <property type="entry name" value="crotonase-like"/>
    <property type="match status" value="1"/>
</dbReference>
<dbReference type="STRING" id="326474.AWB65_03179"/>
<keyword evidence="2" id="KW-1185">Reference proteome</keyword>
<protein>
    <submittedName>
        <fullName evidence="1">Enoyl-CoA hydratase</fullName>
    </submittedName>
</protein>
<evidence type="ECO:0000313" key="1">
    <source>
        <dbReference type="EMBL" id="SAL41852.1"/>
    </source>
</evidence>
<accession>A0A158HBV1</accession>
<dbReference type="Proteomes" id="UP000054977">
    <property type="component" value="Unassembled WGS sequence"/>
</dbReference>
<dbReference type="PANTHER" id="PTHR11941">
    <property type="entry name" value="ENOYL-COA HYDRATASE-RELATED"/>
    <property type="match status" value="1"/>
</dbReference>
<dbReference type="GO" id="GO:0003824">
    <property type="term" value="F:catalytic activity"/>
    <property type="evidence" value="ECO:0007669"/>
    <property type="project" value="UniProtKB-ARBA"/>
</dbReference>
<dbReference type="EMBL" id="FCNW02000015">
    <property type="protein sequence ID" value="SAL41852.1"/>
    <property type="molecule type" value="Genomic_DNA"/>
</dbReference>
<comment type="caution">
    <text evidence="1">The sequence shown here is derived from an EMBL/GenBank/DDBJ whole genome shotgun (WGS) entry which is preliminary data.</text>
</comment>
<dbReference type="OrthoDB" id="9807606at2"/>
<evidence type="ECO:0000313" key="2">
    <source>
        <dbReference type="Proteomes" id="UP000054977"/>
    </source>
</evidence>
<dbReference type="InterPro" id="IPR001753">
    <property type="entry name" value="Enoyl-CoA_hydra/iso"/>
</dbReference>
<dbReference type="InterPro" id="IPR029045">
    <property type="entry name" value="ClpP/crotonase-like_dom_sf"/>
</dbReference>
<dbReference type="GO" id="GO:0006635">
    <property type="term" value="P:fatty acid beta-oxidation"/>
    <property type="evidence" value="ECO:0007669"/>
    <property type="project" value="TreeGrafter"/>
</dbReference>
<dbReference type="PANTHER" id="PTHR11941:SF124">
    <property type="entry name" value="ENOYL-COA HYDRATASE ECHA13-RELATED"/>
    <property type="match status" value="1"/>
</dbReference>
<dbReference type="Pfam" id="PF00378">
    <property type="entry name" value="ECH_1"/>
    <property type="match status" value="1"/>
</dbReference>
<dbReference type="SUPFAM" id="SSF52096">
    <property type="entry name" value="ClpP/crotonase"/>
    <property type="match status" value="1"/>
</dbReference>
<dbReference type="RefSeq" id="WP_087668059.1">
    <property type="nucleotide sequence ID" value="NZ_FCNW02000015.1"/>
</dbReference>
<dbReference type="AlphaFoldDB" id="A0A158HBV1"/>
<sequence length="295" mass="32851">MTGSIDYLAKDGRAYITINRPEKKNAMTNAMLDQLMDGYDRAEDDDDVRVIVLQGAGDDFTTGHDLAEVGTEYGETTFDDKGRPRKPSQRARLLHDKAYLARFERVFKCLKPTLSLVKGYCLGGGLYLAEASDLVIGADTAKMGHPEQKLGLSGAAYFAAWEMMAMGPRKARELLLMADVWDAQTCLANGLLNKVVPLAALSDSGEEWAERIVRLPRDGIVMGKAATNLAMESLGISGQFSYGHILHTLATNVRYEGDEYNFMKQRRDKGVRVSNHEREAFYVKKDEARARRSRD</sequence>
<reference evidence="1" key="1">
    <citation type="submission" date="2016-01" db="EMBL/GenBank/DDBJ databases">
        <authorList>
            <person name="Peeters C."/>
        </authorList>
    </citation>
    <scope>NUCLEOTIDE SEQUENCE [LARGE SCALE GENOMIC DNA]</scope>
    <source>
        <strain evidence="1">LMG 22934</strain>
    </source>
</reference>
<organism evidence="1 2">
    <name type="scientific">Caballeronia humi</name>
    <dbReference type="NCBI Taxonomy" id="326474"/>
    <lineage>
        <taxon>Bacteria</taxon>
        <taxon>Pseudomonadati</taxon>
        <taxon>Pseudomonadota</taxon>
        <taxon>Betaproteobacteria</taxon>
        <taxon>Burkholderiales</taxon>
        <taxon>Burkholderiaceae</taxon>
        <taxon>Caballeronia</taxon>
    </lineage>
</organism>
<name>A0A158HBV1_9BURK</name>
<dbReference type="Gene3D" id="3.90.226.10">
    <property type="entry name" value="2-enoyl-CoA Hydratase, Chain A, domain 1"/>
    <property type="match status" value="1"/>
</dbReference>
<proteinExistence type="predicted"/>
<gene>
    <name evidence="1" type="ORF">AWB65_03179</name>
</gene>